<evidence type="ECO:0000256" key="4">
    <source>
        <dbReference type="ARBA" id="ARBA00022989"/>
    </source>
</evidence>
<evidence type="ECO:0000256" key="6">
    <source>
        <dbReference type="SAM" id="Phobius"/>
    </source>
</evidence>
<evidence type="ECO:0000256" key="5">
    <source>
        <dbReference type="ARBA" id="ARBA00023136"/>
    </source>
</evidence>
<feature type="transmembrane region" description="Helical" evidence="6">
    <location>
        <begin position="86"/>
        <end position="105"/>
    </location>
</feature>
<dbReference type="RefSeq" id="WP_304376548.1">
    <property type="nucleotide sequence ID" value="NZ_JAUOZU010000007.1"/>
</dbReference>
<protein>
    <submittedName>
        <fullName evidence="7">Branched-chain amino acid ABC transporter permease</fullName>
    </submittedName>
</protein>
<dbReference type="EMBL" id="JAUOZU010000007">
    <property type="protein sequence ID" value="MDO6964649.1"/>
    <property type="molecule type" value="Genomic_DNA"/>
</dbReference>
<dbReference type="PANTHER" id="PTHR30482:SF17">
    <property type="entry name" value="ABC TRANSPORTER ATP-BINDING PROTEIN"/>
    <property type="match status" value="1"/>
</dbReference>
<comment type="caution">
    <text evidence="7">The sequence shown here is derived from an EMBL/GenBank/DDBJ whole genome shotgun (WGS) entry which is preliminary data.</text>
</comment>
<sequence length="323" mass="34843">MTATILRGLPFAAFLLFLVASPLSLSDGSLHLATEMFVIIVIASMWNLLAGYAGLMSLGHQAFFGAGGYVLFIFSNKTGLHPYTGLIAAMLFGALVAALIAPVLFRLRDAYFAIATWVLAEILSIAVQKTDALGGITGVSLERIDLIDFMRFESQLFIIGGIGVLVTVLGSLWLLRSRLGLGFMCVRDNELAAAAIGVDVWRNRFIVFILSAAGCSFAGGLSLLGGLVVQPGNAFSGEWSVIMTFVVVIGGIGTLEGPVIGTLIYFALRQLLTVVFPLSGTWFWVAMGSVAVATMLFAPQGLWPWLRDRLRIDWMVVRRRMPS</sequence>
<keyword evidence="3 6" id="KW-0812">Transmembrane</keyword>
<dbReference type="InterPro" id="IPR001851">
    <property type="entry name" value="ABC_transp_permease"/>
</dbReference>
<reference evidence="7" key="2">
    <citation type="submission" date="2023-07" db="EMBL/GenBank/DDBJ databases">
        <authorList>
            <person name="Shen H."/>
        </authorList>
    </citation>
    <scope>NUCLEOTIDE SEQUENCE</scope>
    <source>
        <strain evidence="7">TNR-22</strain>
    </source>
</reference>
<evidence type="ECO:0000313" key="8">
    <source>
        <dbReference type="Proteomes" id="UP001174932"/>
    </source>
</evidence>
<name>A0ABT8YM06_9HYPH</name>
<keyword evidence="5 6" id="KW-0472">Membrane</keyword>
<feature type="transmembrane region" description="Helical" evidence="6">
    <location>
        <begin position="110"/>
        <end position="127"/>
    </location>
</feature>
<feature type="transmembrane region" description="Helical" evidence="6">
    <location>
        <begin position="36"/>
        <end position="55"/>
    </location>
</feature>
<dbReference type="InterPro" id="IPR043428">
    <property type="entry name" value="LivM-like"/>
</dbReference>
<evidence type="ECO:0000313" key="7">
    <source>
        <dbReference type="EMBL" id="MDO6964649.1"/>
    </source>
</evidence>
<gene>
    <name evidence="7" type="ORF">Q4481_11840</name>
</gene>
<keyword evidence="4 6" id="KW-1133">Transmembrane helix</keyword>
<feature type="transmembrane region" description="Helical" evidence="6">
    <location>
        <begin position="241"/>
        <end position="268"/>
    </location>
</feature>
<feature type="transmembrane region" description="Helical" evidence="6">
    <location>
        <begin position="205"/>
        <end position="229"/>
    </location>
</feature>
<keyword evidence="8" id="KW-1185">Reference proteome</keyword>
<dbReference type="PANTHER" id="PTHR30482">
    <property type="entry name" value="HIGH-AFFINITY BRANCHED-CHAIN AMINO ACID TRANSPORT SYSTEM PERMEASE"/>
    <property type="match status" value="1"/>
</dbReference>
<organism evidence="7 8">
    <name type="scientific">Rhizobium alvei</name>
    <dbReference type="NCBI Taxonomy" id="1132659"/>
    <lineage>
        <taxon>Bacteria</taxon>
        <taxon>Pseudomonadati</taxon>
        <taxon>Pseudomonadota</taxon>
        <taxon>Alphaproteobacteria</taxon>
        <taxon>Hyphomicrobiales</taxon>
        <taxon>Rhizobiaceae</taxon>
        <taxon>Rhizobium/Agrobacterium group</taxon>
        <taxon>Rhizobium</taxon>
    </lineage>
</organism>
<evidence type="ECO:0000256" key="2">
    <source>
        <dbReference type="ARBA" id="ARBA00022475"/>
    </source>
</evidence>
<proteinExistence type="predicted"/>
<dbReference type="Proteomes" id="UP001174932">
    <property type="component" value="Unassembled WGS sequence"/>
</dbReference>
<evidence type="ECO:0000256" key="1">
    <source>
        <dbReference type="ARBA" id="ARBA00004651"/>
    </source>
</evidence>
<feature type="transmembrane region" description="Helical" evidence="6">
    <location>
        <begin position="275"/>
        <end position="298"/>
    </location>
</feature>
<feature type="transmembrane region" description="Helical" evidence="6">
    <location>
        <begin position="156"/>
        <end position="175"/>
    </location>
</feature>
<dbReference type="CDD" id="cd06581">
    <property type="entry name" value="TM_PBP1_LivM_like"/>
    <property type="match status" value="1"/>
</dbReference>
<feature type="transmembrane region" description="Helical" evidence="6">
    <location>
        <begin position="62"/>
        <end position="80"/>
    </location>
</feature>
<evidence type="ECO:0000256" key="3">
    <source>
        <dbReference type="ARBA" id="ARBA00022692"/>
    </source>
</evidence>
<comment type="subcellular location">
    <subcellularLocation>
        <location evidence="1">Cell membrane</location>
        <topology evidence="1">Multi-pass membrane protein</topology>
    </subcellularLocation>
</comment>
<dbReference type="Pfam" id="PF02653">
    <property type="entry name" value="BPD_transp_2"/>
    <property type="match status" value="1"/>
</dbReference>
<accession>A0ABT8YM06</accession>
<reference evidence="7" key="1">
    <citation type="journal article" date="2015" name="Int. J. Syst. Evol. Microbiol.">
        <title>Rhizobium alvei sp. nov., isolated from a freshwater river.</title>
        <authorList>
            <person name="Sheu S.Y."/>
            <person name="Huang H.W."/>
            <person name="Young C.C."/>
            <person name="Chen W.M."/>
        </authorList>
    </citation>
    <scope>NUCLEOTIDE SEQUENCE</scope>
    <source>
        <strain evidence="7">TNR-22</strain>
    </source>
</reference>
<keyword evidence="2" id="KW-1003">Cell membrane</keyword>